<dbReference type="GO" id="GO:0005886">
    <property type="term" value="C:plasma membrane"/>
    <property type="evidence" value="ECO:0007669"/>
    <property type="project" value="UniProtKB-SubCell"/>
</dbReference>
<feature type="domain" description="FtsX extracellular" evidence="15">
    <location>
        <begin position="56"/>
        <end position="158"/>
    </location>
</feature>
<evidence type="ECO:0000256" key="4">
    <source>
        <dbReference type="ARBA" id="ARBA00011160"/>
    </source>
</evidence>
<evidence type="ECO:0000259" key="14">
    <source>
        <dbReference type="Pfam" id="PF02687"/>
    </source>
</evidence>
<dbReference type="PANTHER" id="PTHR47755">
    <property type="entry name" value="CELL DIVISION PROTEIN FTSX"/>
    <property type="match status" value="1"/>
</dbReference>
<feature type="transmembrane region" description="Helical" evidence="13">
    <location>
        <begin position="223"/>
        <end position="256"/>
    </location>
</feature>
<comment type="function">
    <text evidence="1">Part of the ABC transporter FtsEX involved in cellular division.</text>
</comment>
<sequence>MRFRFILSQTFRGLWTNKAMAASVTLVTFVSLLFIGAASLLQTQVSNLKGDWYDKVEVSVFMCPSNSTAPQCASGEATDEQVADIEEFLETDEISQYIDTVHFETKAEALENFKQQMEGTAWVDSLSEDQMESSFRIKLSDPEKYQIVAESLDGRPGVLEAKDQRAQLEPLFDMLNRFTIIAGVLAGVMIVTALMLMPTTIRLSAMSRRDETEIMRYVGASNFFIELPFILEGIIAALTGSILAVGGLWVTVKYFITDWLGTSMSWMQIINTGDVWRLSPFLVLGAMVVAGIASWITLRRYAKV</sequence>
<dbReference type="OrthoDB" id="9812531at2"/>
<dbReference type="PIRSF" id="PIRSF003097">
    <property type="entry name" value="FtsX"/>
    <property type="match status" value="1"/>
</dbReference>
<evidence type="ECO:0000256" key="3">
    <source>
        <dbReference type="ARBA" id="ARBA00007379"/>
    </source>
</evidence>
<gene>
    <name evidence="16" type="ORF">DD236_04420</name>
</gene>
<feature type="transmembrane region" description="Helical" evidence="13">
    <location>
        <begin position="276"/>
        <end position="298"/>
    </location>
</feature>
<evidence type="ECO:0000256" key="13">
    <source>
        <dbReference type="SAM" id="Phobius"/>
    </source>
</evidence>
<dbReference type="InterPro" id="IPR047929">
    <property type="entry name" value="FtsX_actino"/>
</dbReference>
<comment type="subunit">
    <text evidence="4">Forms a membrane-associated complex with FtsE.</text>
</comment>
<dbReference type="InterPro" id="IPR003838">
    <property type="entry name" value="ABC3_permease_C"/>
</dbReference>
<dbReference type="AlphaFoldDB" id="A0A2V1K830"/>
<comment type="similarity">
    <text evidence="3 12">Belongs to the ABC-4 integral membrane protein family. FtsX subfamily.</text>
</comment>
<dbReference type="RefSeq" id="WP_109093123.1">
    <property type="nucleotide sequence ID" value="NZ_CAMELQ010000040.1"/>
</dbReference>
<keyword evidence="10 12" id="KW-0472">Membrane</keyword>
<evidence type="ECO:0000313" key="17">
    <source>
        <dbReference type="Proteomes" id="UP000245283"/>
    </source>
</evidence>
<keyword evidence="7 12" id="KW-0132">Cell division</keyword>
<keyword evidence="6 12" id="KW-1003">Cell membrane</keyword>
<dbReference type="InterPro" id="IPR040690">
    <property type="entry name" value="FtsX_ECD"/>
</dbReference>
<dbReference type="Pfam" id="PF18075">
    <property type="entry name" value="FtsX_ECD"/>
    <property type="match status" value="1"/>
</dbReference>
<proteinExistence type="inferred from homology"/>
<dbReference type="GO" id="GO:0051301">
    <property type="term" value="P:cell division"/>
    <property type="evidence" value="ECO:0007669"/>
    <property type="project" value="UniProtKB-KW"/>
</dbReference>
<evidence type="ECO:0000256" key="8">
    <source>
        <dbReference type="ARBA" id="ARBA00022692"/>
    </source>
</evidence>
<evidence type="ECO:0000256" key="1">
    <source>
        <dbReference type="ARBA" id="ARBA00003552"/>
    </source>
</evidence>
<name>A0A2V1K830_9ACTO</name>
<dbReference type="InterPro" id="IPR004513">
    <property type="entry name" value="FtsX"/>
</dbReference>
<evidence type="ECO:0000256" key="9">
    <source>
        <dbReference type="ARBA" id="ARBA00022989"/>
    </source>
</evidence>
<evidence type="ECO:0000256" key="7">
    <source>
        <dbReference type="ARBA" id="ARBA00022618"/>
    </source>
</evidence>
<feature type="transmembrane region" description="Helical" evidence="13">
    <location>
        <begin position="21"/>
        <end position="41"/>
    </location>
</feature>
<evidence type="ECO:0000256" key="6">
    <source>
        <dbReference type="ARBA" id="ARBA00022475"/>
    </source>
</evidence>
<evidence type="ECO:0000256" key="11">
    <source>
        <dbReference type="ARBA" id="ARBA00023306"/>
    </source>
</evidence>
<feature type="transmembrane region" description="Helical" evidence="13">
    <location>
        <begin position="178"/>
        <end position="203"/>
    </location>
</feature>
<evidence type="ECO:0000256" key="10">
    <source>
        <dbReference type="ARBA" id="ARBA00023136"/>
    </source>
</evidence>
<dbReference type="Proteomes" id="UP000245283">
    <property type="component" value="Unassembled WGS sequence"/>
</dbReference>
<evidence type="ECO:0000256" key="5">
    <source>
        <dbReference type="ARBA" id="ARBA00021907"/>
    </source>
</evidence>
<keyword evidence="8 13" id="KW-0812">Transmembrane</keyword>
<evidence type="ECO:0000259" key="15">
    <source>
        <dbReference type="Pfam" id="PF18075"/>
    </source>
</evidence>
<reference evidence="17" key="1">
    <citation type="submission" date="2018-05" db="EMBL/GenBank/DDBJ databases">
        <authorList>
            <person name="Li Y."/>
        </authorList>
    </citation>
    <scope>NUCLEOTIDE SEQUENCE [LARGE SCALE GENOMIC DNA]</scope>
    <source>
        <strain evidence="17">sk1b4</strain>
    </source>
</reference>
<evidence type="ECO:0000313" key="16">
    <source>
        <dbReference type="EMBL" id="PWF27628.1"/>
    </source>
</evidence>
<keyword evidence="11 12" id="KW-0131">Cell cycle</keyword>
<evidence type="ECO:0000256" key="12">
    <source>
        <dbReference type="PIRNR" id="PIRNR003097"/>
    </source>
</evidence>
<dbReference type="Gene3D" id="3.30.70.3040">
    <property type="match status" value="1"/>
</dbReference>
<dbReference type="NCBIfam" id="NF038346">
    <property type="entry name" value="FtsX_actino"/>
    <property type="match status" value="1"/>
</dbReference>
<comment type="subcellular location">
    <subcellularLocation>
        <location evidence="2">Cell membrane</location>
        <topology evidence="2">Multi-pass membrane protein</topology>
    </subcellularLocation>
</comment>
<organism evidence="16 17">
    <name type="scientific">Ancrocorticia populi</name>
    <dbReference type="NCBI Taxonomy" id="2175228"/>
    <lineage>
        <taxon>Bacteria</taxon>
        <taxon>Bacillati</taxon>
        <taxon>Actinomycetota</taxon>
        <taxon>Actinomycetes</taxon>
        <taxon>Actinomycetales</taxon>
        <taxon>Actinomycetaceae</taxon>
        <taxon>Ancrocorticia</taxon>
    </lineage>
</organism>
<feature type="domain" description="ABC3 transporter permease C-terminal" evidence="14">
    <location>
        <begin position="184"/>
        <end position="303"/>
    </location>
</feature>
<evidence type="ECO:0000256" key="2">
    <source>
        <dbReference type="ARBA" id="ARBA00004651"/>
    </source>
</evidence>
<keyword evidence="17" id="KW-1185">Reference proteome</keyword>
<keyword evidence="9 13" id="KW-1133">Transmembrane helix</keyword>
<comment type="caution">
    <text evidence="16">The sequence shown here is derived from an EMBL/GenBank/DDBJ whole genome shotgun (WGS) entry which is preliminary data.</text>
</comment>
<dbReference type="EMBL" id="QETB01000001">
    <property type="protein sequence ID" value="PWF27628.1"/>
    <property type="molecule type" value="Genomic_DNA"/>
</dbReference>
<accession>A0A2V1K830</accession>
<dbReference type="Pfam" id="PF02687">
    <property type="entry name" value="FtsX"/>
    <property type="match status" value="1"/>
</dbReference>
<dbReference type="PANTHER" id="PTHR47755:SF1">
    <property type="entry name" value="CELL DIVISION PROTEIN FTSX"/>
    <property type="match status" value="1"/>
</dbReference>
<protein>
    <recommendedName>
        <fullName evidence="5 12">Cell division protein FtsX</fullName>
    </recommendedName>
</protein>